<dbReference type="AlphaFoldDB" id="A0A7X6CY50"/>
<feature type="compositionally biased region" description="Low complexity" evidence="1">
    <location>
        <begin position="102"/>
        <end position="111"/>
    </location>
</feature>
<reference evidence="4 5" key="1">
    <citation type="submission" date="2020-03" db="EMBL/GenBank/DDBJ databases">
        <title>Draft genome of Streptomyces sp. ventii, isolated from the Axial Seamount in the Pacific Ocean, and resequencing of the two type strains Streptomyces lonarensis strain NCL 716 and Streptomyces bohaiensis strain 11A07.</title>
        <authorList>
            <person name="Loughran R.M."/>
            <person name="Pfannmuller K.M."/>
            <person name="Wasson B.J."/>
            <person name="Deadmond M.C."/>
            <person name="Paddock B.E."/>
            <person name="Koyack M.J."/>
            <person name="Gallegos D.A."/>
            <person name="Mitchell E.A."/>
            <person name="Ushijima B."/>
            <person name="Saw J.H."/>
            <person name="Mcphail K.L."/>
            <person name="Videau P."/>
        </authorList>
    </citation>
    <scope>NUCLEOTIDE SEQUENCE [LARGE SCALE GENOMIC DNA]</scope>
    <source>
        <strain evidence="4 5">NCL716</strain>
    </source>
</reference>
<protein>
    <submittedName>
        <fullName evidence="4">Peptidoglycan DD-metalloendopeptidase family protein</fullName>
    </submittedName>
</protein>
<dbReference type="PROSITE" id="PS51257">
    <property type="entry name" value="PROKAR_LIPOPROTEIN"/>
    <property type="match status" value="1"/>
</dbReference>
<feature type="domain" description="M23ase beta-sheet core" evidence="3">
    <location>
        <begin position="182"/>
        <end position="276"/>
    </location>
</feature>
<dbReference type="InterPro" id="IPR011055">
    <property type="entry name" value="Dup_hybrid_motif"/>
</dbReference>
<dbReference type="Proteomes" id="UP000578686">
    <property type="component" value="Unassembled WGS sequence"/>
</dbReference>
<evidence type="ECO:0000313" key="5">
    <source>
        <dbReference type="Proteomes" id="UP000578686"/>
    </source>
</evidence>
<feature type="region of interest" description="Disordered" evidence="1">
    <location>
        <begin position="36"/>
        <end position="161"/>
    </location>
</feature>
<dbReference type="InterPro" id="IPR016047">
    <property type="entry name" value="M23ase_b-sheet_dom"/>
</dbReference>
<feature type="signal peptide" evidence="2">
    <location>
        <begin position="1"/>
        <end position="26"/>
    </location>
</feature>
<organism evidence="4 5">
    <name type="scientific">Streptomyces lonarensis</name>
    <dbReference type="NCBI Taxonomy" id="700599"/>
    <lineage>
        <taxon>Bacteria</taxon>
        <taxon>Bacillati</taxon>
        <taxon>Actinomycetota</taxon>
        <taxon>Actinomycetes</taxon>
        <taxon>Kitasatosporales</taxon>
        <taxon>Streptomycetaceae</taxon>
        <taxon>Streptomyces</taxon>
    </lineage>
</organism>
<feature type="compositionally biased region" description="Basic and acidic residues" evidence="1">
    <location>
        <begin position="57"/>
        <end position="66"/>
    </location>
</feature>
<feature type="chain" id="PRO_5038854006" evidence="2">
    <location>
        <begin position="27"/>
        <end position="440"/>
    </location>
</feature>
<feature type="compositionally biased region" description="Low complexity" evidence="1">
    <location>
        <begin position="137"/>
        <end position="154"/>
    </location>
</feature>
<evidence type="ECO:0000259" key="3">
    <source>
        <dbReference type="Pfam" id="PF01551"/>
    </source>
</evidence>
<name>A0A7X6CY50_9ACTN</name>
<accession>A0A7X6CY50</accession>
<evidence type="ECO:0000256" key="2">
    <source>
        <dbReference type="SAM" id="SignalP"/>
    </source>
</evidence>
<sequence length="440" mass="44441">MFAPRNPCSRWLLPAIALAAAALACAVGLPLGEATARAEGGTSGSDAAAPSSAKGGPRADRLRDHPPTVAPVPEPPPTRRRVGGTDELSESPPAGAGPGPVPGSDAVLTSPLPSPVPPSEEPPATGPGGAVPPTPPGSGSDDASAAAAARPWTPGAGGDWPLSPPPALLRLWEPPAAPWAPGHRGVDLAARPGHAVRAAVHGRISFAGPVAGRPVLVIAVAGTTLRLTHEPVVATVAVGATVRRGDIVGVVAEGPFHCAEGCVHWGLLDGSTYLDPLSLLRRGPSRLLPVLDVPLPSPSGVEALPQPVPDAAPAAVRSSGPARRAAPARRTAAAATQRGTRPGSGPGPSRWTAPPMSRRTKRPPGASPRAGRRANPRTRALHRRTDRGAAATDRGADSKPGPGPAEDVWSGGAVRRDPRVTAGRGRVGRRPPPVRAGQER</sequence>
<keyword evidence="5" id="KW-1185">Reference proteome</keyword>
<evidence type="ECO:0000256" key="1">
    <source>
        <dbReference type="SAM" id="MobiDB-lite"/>
    </source>
</evidence>
<feature type="compositionally biased region" description="Low complexity" evidence="1">
    <location>
        <begin position="301"/>
        <end position="350"/>
    </location>
</feature>
<dbReference type="CDD" id="cd12797">
    <property type="entry name" value="M23_peptidase"/>
    <property type="match status" value="1"/>
</dbReference>
<keyword evidence="2" id="KW-0732">Signal</keyword>
<feature type="compositionally biased region" description="Basic residues" evidence="1">
    <location>
        <begin position="370"/>
        <end position="385"/>
    </location>
</feature>
<feature type="compositionally biased region" description="Pro residues" evidence="1">
    <location>
        <begin position="112"/>
        <end position="136"/>
    </location>
</feature>
<dbReference type="EMBL" id="JAAVJD010000009">
    <property type="protein sequence ID" value="NJQ04564.1"/>
    <property type="molecule type" value="Genomic_DNA"/>
</dbReference>
<feature type="region of interest" description="Disordered" evidence="1">
    <location>
        <begin position="301"/>
        <end position="440"/>
    </location>
</feature>
<evidence type="ECO:0000313" key="4">
    <source>
        <dbReference type="EMBL" id="NJQ04564.1"/>
    </source>
</evidence>
<dbReference type="RefSeq" id="WP_167967866.1">
    <property type="nucleotide sequence ID" value="NZ_BHZG01000033.1"/>
</dbReference>
<dbReference type="Gene3D" id="2.70.70.10">
    <property type="entry name" value="Glucose Permease (Domain IIA)"/>
    <property type="match status" value="1"/>
</dbReference>
<gene>
    <name evidence="4" type="ORF">HCN56_02940</name>
</gene>
<proteinExistence type="predicted"/>
<dbReference type="Pfam" id="PF01551">
    <property type="entry name" value="Peptidase_M23"/>
    <property type="match status" value="1"/>
</dbReference>
<dbReference type="SUPFAM" id="SSF51261">
    <property type="entry name" value="Duplicated hybrid motif"/>
    <property type="match status" value="1"/>
</dbReference>
<comment type="caution">
    <text evidence="4">The sequence shown here is derived from an EMBL/GenBank/DDBJ whole genome shotgun (WGS) entry which is preliminary data.</text>
</comment>